<evidence type="ECO:0000313" key="2">
    <source>
        <dbReference type="EMBL" id="KDO48070.1"/>
    </source>
</evidence>
<reference evidence="2 3" key="1">
    <citation type="submission" date="2014-04" db="EMBL/GenBank/DDBJ databases">
        <authorList>
            <consortium name="International Citrus Genome Consortium"/>
            <person name="Gmitter F."/>
            <person name="Chen C."/>
            <person name="Farmerie W."/>
            <person name="Harkins T."/>
            <person name="Desany B."/>
            <person name="Mohiuddin M."/>
            <person name="Kodira C."/>
            <person name="Borodovsky M."/>
            <person name="Lomsadze A."/>
            <person name="Burns P."/>
            <person name="Jenkins J."/>
            <person name="Prochnik S."/>
            <person name="Shu S."/>
            <person name="Chapman J."/>
            <person name="Pitluck S."/>
            <person name="Schmutz J."/>
            <person name="Rokhsar D."/>
        </authorList>
    </citation>
    <scope>NUCLEOTIDE SEQUENCE</scope>
</reference>
<feature type="region of interest" description="Disordered" evidence="1">
    <location>
        <begin position="41"/>
        <end position="70"/>
    </location>
</feature>
<dbReference type="Proteomes" id="UP000027120">
    <property type="component" value="Unassembled WGS sequence"/>
</dbReference>
<dbReference type="EMBL" id="KK785155">
    <property type="protein sequence ID" value="KDO48070.1"/>
    <property type="molecule type" value="Genomic_DNA"/>
</dbReference>
<feature type="compositionally biased region" description="Acidic residues" evidence="1">
    <location>
        <begin position="49"/>
        <end position="64"/>
    </location>
</feature>
<evidence type="ECO:0000313" key="3">
    <source>
        <dbReference type="Proteomes" id="UP000027120"/>
    </source>
</evidence>
<name>A0A067E2J3_CITSI</name>
<sequence>MWRYPFPANCSPNGWHKSRRQLGCGSASAAKNIPCDETLRGCTQHDNEGGDDDMGVGPAVDEDTATAGTVPVPVAAMMEGSACRSSHSMVSPSDRWPSSLVSWKIRAAQRGGIRTRRPRPLTLV</sequence>
<proteinExistence type="predicted"/>
<protein>
    <submittedName>
        <fullName evidence="2">Uncharacterized protein</fullName>
    </submittedName>
</protein>
<organism evidence="2 3">
    <name type="scientific">Citrus sinensis</name>
    <name type="common">Sweet orange</name>
    <name type="synonym">Citrus aurantium var. sinensis</name>
    <dbReference type="NCBI Taxonomy" id="2711"/>
    <lineage>
        <taxon>Eukaryota</taxon>
        <taxon>Viridiplantae</taxon>
        <taxon>Streptophyta</taxon>
        <taxon>Embryophyta</taxon>
        <taxon>Tracheophyta</taxon>
        <taxon>Spermatophyta</taxon>
        <taxon>Magnoliopsida</taxon>
        <taxon>eudicotyledons</taxon>
        <taxon>Gunneridae</taxon>
        <taxon>Pentapetalae</taxon>
        <taxon>rosids</taxon>
        <taxon>malvids</taxon>
        <taxon>Sapindales</taxon>
        <taxon>Rutaceae</taxon>
        <taxon>Aurantioideae</taxon>
        <taxon>Citrus</taxon>
    </lineage>
</organism>
<evidence type="ECO:0000256" key="1">
    <source>
        <dbReference type="SAM" id="MobiDB-lite"/>
    </source>
</evidence>
<keyword evidence="3" id="KW-1185">Reference proteome</keyword>
<gene>
    <name evidence="2" type="ORF">CISIN_1g033243mg</name>
</gene>
<accession>A0A067E2J3</accession>
<dbReference type="AlphaFoldDB" id="A0A067E2J3"/>